<dbReference type="Proteomes" id="UP001500185">
    <property type="component" value="Unassembled WGS sequence"/>
</dbReference>
<name>A0ABN1K5P8_9FLAO</name>
<dbReference type="RefSeq" id="WP_224453542.1">
    <property type="nucleotide sequence ID" value="NZ_BAAAGG010000005.1"/>
</dbReference>
<keyword evidence="2" id="KW-1185">Reference proteome</keyword>
<gene>
    <name evidence="1" type="ORF">GCM10009433_10110</name>
</gene>
<sequence>METNQTFTIKDKKVKLVEGEFTPSQASDILHALIDQKINYHKIENLQHWEQDHNKDPKPYIQRIQELEDEKKAIDHYLTTIKKEGKKLSIDGVLTLKPID</sequence>
<accession>A0ABN1K5P8</accession>
<organism evidence="1 2">
    <name type="scientific">Psychroflexus lacisalsi</name>
    <dbReference type="NCBI Taxonomy" id="503928"/>
    <lineage>
        <taxon>Bacteria</taxon>
        <taxon>Pseudomonadati</taxon>
        <taxon>Bacteroidota</taxon>
        <taxon>Flavobacteriia</taxon>
        <taxon>Flavobacteriales</taxon>
        <taxon>Flavobacteriaceae</taxon>
        <taxon>Psychroflexus</taxon>
    </lineage>
</organism>
<proteinExistence type="predicted"/>
<evidence type="ECO:0000313" key="1">
    <source>
        <dbReference type="EMBL" id="GAA0755520.1"/>
    </source>
</evidence>
<dbReference type="EMBL" id="BAAAGG010000005">
    <property type="protein sequence ID" value="GAA0755520.1"/>
    <property type="molecule type" value="Genomic_DNA"/>
</dbReference>
<reference evidence="2" key="1">
    <citation type="journal article" date="2019" name="Int. J. Syst. Evol. Microbiol.">
        <title>The Global Catalogue of Microorganisms (GCM) 10K type strain sequencing project: providing services to taxonomists for standard genome sequencing and annotation.</title>
        <authorList>
            <consortium name="The Broad Institute Genomics Platform"/>
            <consortium name="The Broad Institute Genome Sequencing Center for Infectious Disease"/>
            <person name="Wu L."/>
            <person name="Ma J."/>
        </authorList>
    </citation>
    <scope>NUCLEOTIDE SEQUENCE [LARGE SCALE GENOMIC DNA]</scope>
    <source>
        <strain evidence="2">JCM 16231</strain>
    </source>
</reference>
<evidence type="ECO:0000313" key="2">
    <source>
        <dbReference type="Proteomes" id="UP001500185"/>
    </source>
</evidence>
<protein>
    <submittedName>
        <fullName evidence="1">Uncharacterized protein</fullName>
    </submittedName>
</protein>
<comment type="caution">
    <text evidence="1">The sequence shown here is derived from an EMBL/GenBank/DDBJ whole genome shotgun (WGS) entry which is preliminary data.</text>
</comment>